<dbReference type="Proteomes" id="UP000050360">
    <property type="component" value="Unassembled WGS sequence"/>
</dbReference>
<dbReference type="GO" id="GO:0005524">
    <property type="term" value="F:ATP binding"/>
    <property type="evidence" value="ECO:0007669"/>
    <property type="project" value="InterPro"/>
</dbReference>
<dbReference type="Pfam" id="PF03008">
    <property type="entry name" value="DUF234"/>
    <property type="match status" value="1"/>
</dbReference>
<dbReference type="AlphaFoldDB" id="A0A0P8A4T1"/>
<name>A0A0P8A4T1_9EURY</name>
<sequence>MSQQKFVDRKEELGFLEERYKTDIAEFIVLYGRRRVGKTELLLKFLDNKKGIYLLSSTEGDRQNIKDFSRAVGRFIGDENLGALEFDSWQSFFETVFKHRSFDAMLKKEKIVIIIDEFPFLIQSNKDIPSIFHKIWELIMKKENIMLVLSGSAIAVMESDVLDKKSPLYGRRTGQWQVQPLHFSFLKEFLPYSMEELAMVWYTVGGIPEYLLKFSPKISFWENIKNNVLKKGTYLYMEAEALLNDEFREPRNYKLIFRAIALGSNTLGEICNNTGLDKSMVSKYLDVLKSLHIIKEEIPVTASRKFKKRLYLISDPYFNFWFRYIYPNKIDLEAGRSEEITALIKNDFSDYAGHMFEVLVEDLIRTKYALKQFSFSEIGRWWHVGEEIDIVALNDASKDIVFVECKWQNLSHKDAERVLFDLQEKSKHVEWNPGKRKEHFAVFAKKIEGKEHLRKKGFIIWDLEEY</sequence>
<dbReference type="SUPFAM" id="SSF52540">
    <property type="entry name" value="P-loop containing nucleoside triphosphate hydrolases"/>
    <property type="match status" value="1"/>
</dbReference>
<dbReference type="InterPro" id="IPR011335">
    <property type="entry name" value="Restrct_endonuc-II-like"/>
</dbReference>
<dbReference type="PANTHER" id="PTHR34704:SF1">
    <property type="entry name" value="ATPASE"/>
    <property type="match status" value="1"/>
</dbReference>
<dbReference type="InterPro" id="IPR036390">
    <property type="entry name" value="WH_DNA-bd_sf"/>
</dbReference>
<dbReference type="InterPro" id="IPR011579">
    <property type="entry name" value="ATPase_dom"/>
</dbReference>
<accession>A0A0P8A4T1</accession>
<evidence type="ECO:0000259" key="1">
    <source>
        <dbReference type="Pfam" id="PF01637"/>
    </source>
</evidence>
<reference evidence="3 4" key="1">
    <citation type="submission" date="2015-09" db="EMBL/GenBank/DDBJ databases">
        <title>A metagenomics-based metabolic model of nitrate-dependent anaerobic oxidation of methane by Methanoperedens-like archaea.</title>
        <authorList>
            <person name="Arshad A."/>
            <person name="Speth D.R."/>
            <person name="De Graaf R.M."/>
            <person name="Op Den Camp H.J."/>
            <person name="Jetten M.S."/>
            <person name="Welte C.U."/>
        </authorList>
    </citation>
    <scope>NUCLEOTIDE SEQUENCE [LARGE SCALE GENOMIC DNA]</scope>
</reference>
<feature type="domain" description="DUF234" evidence="2">
    <location>
        <begin position="321"/>
        <end position="418"/>
    </location>
</feature>
<proteinExistence type="predicted"/>
<feature type="domain" description="ATPase" evidence="1">
    <location>
        <begin position="6"/>
        <end position="213"/>
    </location>
</feature>
<protein>
    <submittedName>
        <fullName evidence="3">Archaeal ATPase</fullName>
    </submittedName>
</protein>
<dbReference type="SUPFAM" id="SSF52980">
    <property type="entry name" value="Restriction endonuclease-like"/>
    <property type="match status" value="1"/>
</dbReference>
<evidence type="ECO:0000313" key="3">
    <source>
        <dbReference type="EMBL" id="KPQ41510.1"/>
    </source>
</evidence>
<dbReference type="SUPFAM" id="SSF46785">
    <property type="entry name" value="Winged helix' DNA-binding domain"/>
    <property type="match status" value="1"/>
</dbReference>
<organism evidence="3 4">
    <name type="scientific">Candidatus Methanoperedens nitratireducens</name>
    <dbReference type="NCBI Taxonomy" id="1392998"/>
    <lineage>
        <taxon>Archaea</taxon>
        <taxon>Methanobacteriati</taxon>
        <taxon>Methanobacteriota</taxon>
        <taxon>Stenosarchaea group</taxon>
        <taxon>Methanomicrobia</taxon>
        <taxon>Methanosarcinales</taxon>
        <taxon>ANME-2 cluster</taxon>
        <taxon>Candidatus Methanoperedentaceae</taxon>
        <taxon>Candidatus Methanoperedens</taxon>
    </lineage>
</organism>
<evidence type="ECO:0000313" key="4">
    <source>
        <dbReference type="Proteomes" id="UP000050360"/>
    </source>
</evidence>
<dbReference type="Gene3D" id="3.40.50.300">
    <property type="entry name" value="P-loop containing nucleotide triphosphate hydrolases"/>
    <property type="match status" value="1"/>
</dbReference>
<dbReference type="EMBL" id="LKCM01000339">
    <property type="protein sequence ID" value="KPQ41510.1"/>
    <property type="molecule type" value="Genomic_DNA"/>
</dbReference>
<dbReference type="InterPro" id="IPR004256">
    <property type="entry name" value="DUF234"/>
</dbReference>
<gene>
    <name evidence="3" type="ORF">MPEBLZ_03930</name>
</gene>
<dbReference type="InterPro" id="IPR027417">
    <property type="entry name" value="P-loop_NTPase"/>
</dbReference>
<dbReference type="PATRIC" id="fig|1719120.3.peg.4277"/>
<evidence type="ECO:0000259" key="2">
    <source>
        <dbReference type="Pfam" id="PF03008"/>
    </source>
</evidence>
<dbReference type="PANTHER" id="PTHR34704">
    <property type="entry name" value="ATPASE"/>
    <property type="match status" value="1"/>
</dbReference>
<comment type="caution">
    <text evidence="3">The sequence shown here is derived from an EMBL/GenBank/DDBJ whole genome shotgun (WGS) entry which is preliminary data.</text>
</comment>
<dbReference type="Pfam" id="PF01637">
    <property type="entry name" value="ATPase_2"/>
    <property type="match status" value="1"/>
</dbReference>